<dbReference type="RefSeq" id="WP_014847940.1">
    <property type="nucleotide sequence ID" value="NZ_CP040007.1"/>
</dbReference>
<sequence>MSIDHLLMTPSPLGLDESAEALAGIEPDCLLRTDDTDTMVVLVHQLEGQPLLWITPSRLITDWNEMTRLLPENSQPPSRHLVYWTELHGPSSAPETAGRIARSLARIMDGWTIPFSGGQK</sequence>
<proteinExistence type="predicted"/>
<reference evidence="1" key="1">
    <citation type="submission" date="2021-03" db="EMBL/GenBank/DDBJ databases">
        <title>Human Oral Microbial Genomes.</title>
        <authorList>
            <person name="Johnston C.D."/>
            <person name="Chen T."/>
            <person name="Dewhirst F.E."/>
        </authorList>
    </citation>
    <scope>NUCLEOTIDE SEQUENCE</scope>
    <source>
        <strain evidence="1">F0714</strain>
    </source>
</reference>
<evidence type="ECO:0000313" key="1">
    <source>
        <dbReference type="EMBL" id="QUC11291.1"/>
    </source>
</evidence>
<dbReference type="AlphaFoldDB" id="A0AB37I2F1"/>
<accession>A0AB37I2F1</accession>
<name>A0AB37I2F1_9ACTN</name>
<gene>
    <name evidence="1" type="ORF">J5A53_00865</name>
</gene>
<dbReference type="Proteomes" id="UP000677180">
    <property type="component" value="Chromosome"/>
</dbReference>
<organism evidence="1 2">
    <name type="scientific">Arachnia propionica</name>
    <dbReference type="NCBI Taxonomy" id="1750"/>
    <lineage>
        <taxon>Bacteria</taxon>
        <taxon>Bacillati</taxon>
        <taxon>Actinomycetota</taxon>
        <taxon>Actinomycetes</taxon>
        <taxon>Propionibacteriales</taxon>
        <taxon>Propionibacteriaceae</taxon>
        <taxon>Arachnia</taxon>
    </lineage>
</organism>
<dbReference type="EMBL" id="CP072385">
    <property type="protein sequence ID" value="QUC11291.1"/>
    <property type="molecule type" value="Genomic_DNA"/>
</dbReference>
<protein>
    <submittedName>
        <fullName evidence="1">Uncharacterized protein</fullName>
    </submittedName>
</protein>
<evidence type="ECO:0000313" key="2">
    <source>
        <dbReference type="Proteomes" id="UP000677180"/>
    </source>
</evidence>